<name>A0ABM7ZG76_9BACT</name>
<proteinExistence type="predicted"/>
<dbReference type="Proteomes" id="UP001062263">
    <property type="component" value="Chromosome"/>
</dbReference>
<organism evidence="1 2">
    <name type="scientific">Akkermansia biwaensis</name>
    <dbReference type="NCBI Taxonomy" id="2946555"/>
    <lineage>
        <taxon>Bacteria</taxon>
        <taxon>Pseudomonadati</taxon>
        <taxon>Verrucomicrobiota</taxon>
        <taxon>Verrucomicrobiia</taxon>
        <taxon>Verrucomicrobiales</taxon>
        <taxon>Akkermansiaceae</taxon>
        <taxon>Akkermansia</taxon>
    </lineage>
</organism>
<dbReference type="RefSeq" id="WP_215711674.1">
    <property type="nucleotide sequence ID" value="NZ_AP025943.1"/>
</dbReference>
<evidence type="ECO:0000313" key="2">
    <source>
        <dbReference type="Proteomes" id="UP001062263"/>
    </source>
</evidence>
<evidence type="ECO:0000313" key="1">
    <source>
        <dbReference type="EMBL" id="BDL43767.1"/>
    </source>
</evidence>
<keyword evidence="2" id="KW-1185">Reference proteome</keyword>
<dbReference type="EMBL" id="AP025943">
    <property type="protein sequence ID" value="BDL43767.1"/>
    <property type="molecule type" value="Genomic_DNA"/>
</dbReference>
<protein>
    <submittedName>
        <fullName evidence="1">Uncharacterized protein</fullName>
    </submittedName>
</protein>
<gene>
    <name evidence="1" type="ORF">Abiwalacus_13410</name>
</gene>
<accession>A0ABM7ZG76</accession>
<reference evidence="1" key="1">
    <citation type="submission" date="2022-06" db="EMBL/GenBank/DDBJ databases">
        <title>Akkermansia biwalacus sp. nov., an anaerobic mucin-degrading bacterium isolated from human intestine.</title>
        <authorList>
            <person name="Kobayashi Y."/>
            <person name="Inoue S."/>
            <person name="Kawahara T."/>
            <person name="Kohda N."/>
        </authorList>
    </citation>
    <scope>NUCLEOTIDE SEQUENCE</scope>
    <source>
        <strain evidence="1">WON2089</strain>
    </source>
</reference>
<sequence>MNNTQITLEPRYPFVPMFANGLPQADFYVNGITAPFSSPLAPLPMTLAMNGPGTSRS</sequence>